<dbReference type="InterPro" id="IPR050194">
    <property type="entry name" value="Glycosyltransferase_grp1"/>
</dbReference>
<keyword evidence="4" id="KW-1185">Reference proteome</keyword>
<dbReference type="Proteomes" id="UP000198263">
    <property type="component" value="Unassembled WGS sequence"/>
</dbReference>
<comment type="caution">
    <text evidence="3">The sequence shown here is derived from an EMBL/GenBank/DDBJ whole genome shotgun (WGS) entry which is preliminary data.</text>
</comment>
<gene>
    <name evidence="3" type="ORF">AWB72_04235</name>
</gene>
<dbReference type="PANTHER" id="PTHR45947:SF3">
    <property type="entry name" value="SULFOQUINOVOSYL TRANSFERASE SQD2"/>
    <property type="match status" value="1"/>
</dbReference>
<sequence>MKILFVTDNFYPETNAPASRTLEHARVWVEAGHAVTVLTTAPNFPEGKLFAGYRNRWWQRESIEGIDVVRVKTYITANEGFVKRTLDYLSFMIAAVLASPMLPRCDVVIGTSPQFFAALGARIIAKLRRRPFVFELRDLWPASIVEVGALRSSLAIRMLEALELYLYRSAAAVISVTHSFKRELAERGIDADKIEVVQNGVDLARFTPAPRDSQLGHELGVNGRFVVGYLGTHGMAHGLHTVLEAAALLKHRTDIAFIMVGAGAQKRALEMRAEELRLTNLTFVARQPKERMPALLGLCDLCVVPLRNLALFRSVLPSKIFEAMAMRTPILAALPPGEATELLEALGTGEIVAPEEPVALADAITRLAADPAKLTRFRENAARVADEFDRRHLAQKMIQAIAKRIGQPLS</sequence>
<dbReference type="Pfam" id="PF13579">
    <property type="entry name" value="Glyco_trans_4_4"/>
    <property type="match status" value="1"/>
</dbReference>
<accession>A0A658R1P0</accession>
<dbReference type="Pfam" id="PF00534">
    <property type="entry name" value="Glycos_transf_1"/>
    <property type="match status" value="1"/>
</dbReference>
<evidence type="ECO:0000259" key="2">
    <source>
        <dbReference type="Pfam" id="PF13579"/>
    </source>
</evidence>
<dbReference type="GO" id="GO:0016758">
    <property type="term" value="F:hexosyltransferase activity"/>
    <property type="evidence" value="ECO:0007669"/>
    <property type="project" value="TreeGrafter"/>
</dbReference>
<reference evidence="3 4" key="1">
    <citation type="submission" date="2016-01" db="EMBL/GenBank/DDBJ databases">
        <authorList>
            <person name="Peeters C."/>
        </authorList>
    </citation>
    <scope>NUCLEOTIDE SEQUENCE [LARGE SCALE GENOMIC DNA]</scope>
    <source>
        <strain evidence="3">LMG 29315</strain>
    </source>
</reference>
<dbReference type="AlphaFoldDB" id="A0A658R1P0"/>
<dbReference type="SUPFAM" id="SSF53756">
    <property type="entry name" value="UDP-Glycosyltransferase/glycogen phosphorylase"/>
    <property type="match status" value="1"/>
</dbReference>
<dbReference type="OrthoDB" id="9787293at2"/>
<organism evidence="3 4">
    <name type="scientific">Caballeronia concitans</name>
    <dbReference type="NCBI Taxonomy" id="1777133"/>
    <lineage>
        <taxon>Bacteria</taxon>
        <taxon>Pseudomonadati</taxon>
        <taxon>Pseudomonadota</taxon>
        <taxon>Betaproteobacteria</taxon>
        <taxon>Burkholderiales</taxon>
        <taxon>Burkholderiaceae</taxon>
        <taxon>Caballeronia</taxon>
    </lineage>
</organism>
<evidence type="ECO:0000313" key="3">
    <source>
        <dbReference type="EMBL" id="SAL40438.1"/>
    </source>
</evidence>
<keyword evidence="3" id="KW-0808">Transferase</keyword>
<dbReference type="CDD" id="cd03794">
    <property type="entry name" value="GT4_WbuB-like"/>
    <property type="match status" value="1"/>
</dbReference>
<protein>
    <submittedName>
        <fullName evidence="3">Glycosyl transferase</fullName>
    </submittedName>
</protein>
<feature type="domain" description="Glycosyl transferase family 1" evidence="1">
    <location>
        <begin position="223"/>
        <end position="382"/>
    </location>
</feature>
<evidence type="ECO:0000313" key="4">
    <source>
        <dbReference type="Proteomes" id="UP000198263"/>
    </source>
</evidence>
<dbReference type="Gene3D" id="3.40.50.2000">
    <property type="entry name" value="Glycogen Phosphorylase B"/>
    <property type="match status" value="2"/>
</dbReference>
<name>A0A658R1P0_9BURK</name>
<proteinExistence type="predicted"/>
<dbReference type="EMBL" id="FCNV02000010">
    <property type="protein sequence ID" value="SAL40438.1"/>
    <property type="molecule type" value="Genomic_DNA"/>
</dbReference>
<dbReference type="InterPro" id="IPR001296">
    <property type="entry name" value="Glyco_trans_1"/>
</dbReference>
<feature type="domain" description="Glycosyltransferase subfamily 4-like N-terminal" evidence="2">
    <location>
        <begin position="17"/>
        <end position="200"/>
    </location>
</feature>
<dbReference type="InterPro" id="IPR028098">
    <property type="entry name" value="Glyco_trans_4-like_N"/>
</dbReference>
<dbReference type="PANTHER" id="PTHR45947">
    <property type="entry name" value="SULFOQUINOVOSYL TRANSFERASE SQD2"/>
    <property type="match status" value="1"/>
</dbReference>
<evidence type="ECO:0000259" key="1">
    <source>
        <dbReference type="Pfam" id="PF00534"/>
    </source>
</evidence>
<dbReference type="RefSeq" id="WP_040050320.1">
    <property type="nucleotide sequence ID" value="NZ_FCNV02000010.1"/>
</dbReference>